<evidence type="ECO:0000313" key="8">
    <source>
        <dbReference type="Proteomes" id="UP000323393"/>
    </source>
</evidence>
<dbReference type="RefSeq" id="WP_010195229.1">
    <property type="nucleotide sequence ID" value="NZ_CP020880.1"/>
</dbReference>
<sequence length="94" mass="10703">MASLMVVGADHLGNIQEKLVTQGFENVLHIDGRKVQVVKRSIPEHIDIILVLTDYINHNLAKVIKQKAKESNKPVFYCKRSWSSIQKVLCNFSK</sequence>
<protein>
    <submittedName>
        <fullName evidence="5">DUF2325 domain-containing protein</fullName>
    </submittedName>
    <submittedName>
        <fullName evidence="2">Dihydroorotate dehydrogenase</fullName>
    </submittedName>
</protein>
<evidence type="ECO:0000313" key="7">
    <source>
        <dbReference type="Proteomes" id="UP000322524"/>
    </source>
</evidence>
<dbReference type="OrthoDB" id="5324142at2"/>
<dbReference type="EMBL" id="VTEV01000003">
    <property type="protein sequence ID" value="TYS69174.1"/>
    <property type="molecule type" value="Genomic_DNA"/>
</dbReference>
<dbReference type="Proteomes" id="UP000195573">
    <property type="component" value="Chromosome"/>
</dbReference>
<dbReference type="EMBL" id="VTET01000006">
    <property type="protein sequence ID" value="TYS71433.1"/>
    <property type="molecule type" value="Genomic_DNA"/>
</dbReference>
<dbReference type="Pfam" id="PF10087">
    <property type="entry name" value="DUF2325"/>
    <property type="match status" value="1"/>
</dbReference>
<evidence type="ECO:0000313" key="9">
    <source>
        <dbReference type="Proteomes" id="UP000324517"/>
    </source>
</evidence>
<evidence type="ECO:0000313" key="6">
    <source>
        <dbReference type="Proteomes" id="UP000195573"/>
    </source>
</evidence>
<keyword evidence="6" id="KW-1185">Reference proteome</keyword>
<evidence type="ECO:0000313" key="3">
    <source>
        <dbReference type="EMBL" id="TYS55708.1"/>
    </source>
</evidence>
<evidence type="ECO:0000256" key="1">
    <source>
        <dbReference type="ARBA" id="ARBA00007189"/>
    </source>
</evidence>
<reference evidence="2 6" key="1">
    <citation type="submission" date="2017-04" db="EMBL/GenBank/DDBJ databases">
        <title>Complete Genome Sequence of the Bacillus horikoshii 20a strain from Cuatro Cienegas, Coahuila, Mexico.</title>
        <authorList>
            <person name="Zarza E."/>
            <person name="Alcaraz L.D."/>
            <person name="Aguilar-Salinas B."/>
            <person name="Islas A."/>
            <person name="Olmedo-Alvarez G."/>
        </authorList>
    </citation>
    <scope>NUCLEOTIDE SEQUENCE [LARGE SCALE GENOMIC DNA]</scope>
    <source>
        <strain evidence="2 6">20a</strain>
    </source>
</reference>
<dbReference type="PIRSF" id="PIRSF020408">
    <property type="entry name" value="UCP020408"/>
    <property type="match status" value="1"/>
</dbReference>
<accession>A0A1Y0CR72</accession>
<reference evidence="7 8" key="2">
    <citation type="submission" date="2019-08" db="EMBL/GenBank/DDBJ databases">
        <title>Bacillus genomes from the desert of Cuatro Cienegas, Coahuila.</title>
        <authorList>
            <person name="Olmedo-Alvarez G."/>
        </authorList>
    </citation>
    <scope>NUCLEOTIDE SEQUENCE [LARGE SCALE GENOMIC DNA]</scope>
    <source>
        <strain evidence="4 7">CH28_1T</strain>
        <strain evidence="3 8">CH88_3T</strain>
        <strain evidence="5 9">CH98b_3T</strain>
    </source>
</reference>
<comment type="similarity">
    <text evidence="1">Belongs to the UPF0751 family.</text>
</comment>
<dbReference type="Proteomes" id="UP000324517">
    <property type="component" value="Unassembled WGS sequence"/>
</dbReference>
<dbReference type="AlphaFoldDB" id="A0A1Y0CR72"/>
<evidence type="ECO:0000313" key="2">
    <source>
        <dbReference type="EMBL" id="ART77742.1"/>
    </source>
</evidence>
<dbReference type="Proteomes" id="UP000323393">
    <property type="component" value="Unassembled WGS sequence"/>
</dbReference>
<dbReference type="EMBL" id="VTEU01000010">
    <property type="protein sequence ID" value="TYS55708.1"/>
    <property type="molecule type" value="Genomic_DNA"/>
</dbReference>
<gene>
    <name evidence="2" type="ORF">B4U37_17525</name>
    <name evidence="3" type="ORF">FZC74_18340</name>
    <name evidence="5" type="ORF">FZC75_12840</name>
    <name evidence="4" type="ORF">FZC76_09640</name>
</gene>
<evidence type="ECO:0000313" key="5">
    <source>
        <dbReference type="EMBL" id="TYS71433.1"/>
    </source>
</evidence>
<dbReference type="EMBL" id="CP020880">
    <property type="protein sequence ID" value="ART77742.1"/>
    <property type="molecule type" value="Genomic_DNA"/>
</dbReference>
<dbReference type="InterPro" id="IPR016772">
    <property type="entry name" value="UCP020408"/>
</dbReference>
<name>A0A1Y0CR72_9BACI</name>
<proteinExistence type="inferred from homology"/>
<dbReference type="GeneID" id="96740204"/>
<dbReference type="Proteomes" id="UP000322524">
    <property type="component" value="Unassembled WGS sequence"/>
</dbReference>
<organism evidence="5 9">
    <name type="scientific">Sutcliffiella horikoshii</name>
    <dbReference type="NCBI Taxonomy" id="79883"/>
    <lineage>
        <taxon>Bacteria</taxon>
        <taxon>Bacillati</taxon>
        <taxon>Bacillota</taxon>
        <taxon>Bacilli</taxon>
        <taxon>Bacillales</taxon>
        <taxon>Bacillaceae</taxon>
        <taxon>Sutcliffiella</taxon>
    </lineage>
</organism>
<dbReference type="KEGG" id="bhk:B4U37_17525"/>
<evidence type="ECO:0000313" key="4">
    <source>
        <dbReference type="EMBL" id="TYS69174.1"/>
    </source>
</evidence>